<keyword evidence="3" id="KW-1185">Reference proteome</keyword>
<dbReference type="AlphaFoldDB" id="A0A1I0IL17"/>
<proteinExistence type="predicted"/>
<feature type="domain" description="TniQ" evidence="1">
    <location>
        <begin position="23"/>
        <end position="135"/>
    </location>
</feature>
<protein>
    <submittedName>
        <fullName evidence="2">TniQ protein</fullName>
    </submittedName>
</protein>
<name>A0A1I0IL17_9RHOB</name>
<organism evidence="2 3">
    <name type="scientific">Paracoccus homiensis</name>
    <dbReference type="NCBI Taxonomy" id="364199"/>
    <lineage>
        <taxon>Bacteria</taxon>
        <taxon>Pseudomonadati</taxon>
        <taxon>Pseudomonadota</taxon>
        <taxon>Alphaproteobacteria</taxon>
        <taxon>Rhodobacterales</taxon>
        <taxon>Paracoccaceae</taxon>
        <taxon>Paracoccus</taxon>
    </lineage>
</organism>
<dbReference type="Pfam" id="PF06527">
    <property type="entry name" value="TniQ"/>
    <property type="match status" value="1"/>
</dbReference>
<reference evidence="2 3" key="1">
    <citation type="submission" date="2016-10" db="EMBL/GenBank/DDBJ databases">
        <authorList>
            <person name="de Groot N.N."/>
        </authorList>
    </citation>
    <scope>NUCLEOTIDE SEQUENCE [LARGE SCALE GENOMIC DNA]</scope>
    <source>
        <strain evidence="2 3">DSM 17862</strain>
    </source>
</reference>
<dbReference type="STRING" id="364199.SAMN04489858_11733"/>
<accession>A0A1I0IL17</accession>
<dbReference type="EMBL" id="FOHO01000017">
    <property type="protein sequence ID" value="SET97763.1"/>
    <property type="molecule type" value="Genomic_DNA"/>
</dbReference>
<evidence type="ECO:0000313" key="2">
    <source>
        <dbReference type="EMBL" id="SET97763.1"/>
    </source>
</evidence>
<dbReference type="InterPro" id="IPR009492">
    <property type="entry name" value="TniQ"/>
</dbReference>
<sequence>MVAPCERPSAAREVRRVKPLPKTVAPLPDELLSGWLSRLAVANYCDDAELMTHIEIDTAYGTALDFSIDAAAAEKIASAARVAPDVVRSLTFPAMTPREASLTAQMPFQHCLQCSQEGLSLRHWRRAWAFDCQVCGTRLVQTLGKTGGEQISDKLIYRARRGAGVLECAARSRSPKQLRRARRAVTFAMSLKGCHGEPLFALQSHRPEVRLFCLAAIDAAQSRPLIKAAISSSGIDDYAKVALLRTFEKEPRLLSAVDHIAQRRASSKGPMTAESRN</sequence>
<evidence type="ECO:0000259" key="1">
    <source>
        <dbReference type="Pfam" id="PF06527"/>
    </source>
</evidence>
<evidence type="ECO:0000313" key="3">
    <source>
        <dbReference type="Proteomes" id="UP000199180"/>
    </source>
</evidence>
<gene>
    <name evidence="2" type="ORF">SAMN04489858_11733</name>
</gene>
<dbReference type="Proteomes" id="UP000199180">
    <property type="component" value="Unassembled WGS sequence"/>
</dbReference>